<dbReference type="Gene3D" id="3.40.390.10">
    <property type="entry name" value="Collagenase (Catalytic Domain)"/>
    <property type="match status" value="1"/>
</dbReference>
<keyword evidence="3" id="KW-0479">Metal-binding</keyword>
<name>A0A8J7W7L4_9EURY</name>
<keyword evidence="6" id="KW-0482">Metalloprotease</keyword>
<gene>
    <name evidence="7" type="ORF">RJ53_00680</name>
</gene>
<dbReference type="RefSeq" id="WP_211529681.1">
    <property type="nucleotide sequence ID" value="NZ_JWHL01000001.1"/>
</dbReference>
<dbReference type="GO" id="GO:0008270">
    <property type="term" value="F:zinc ion binding"/>
    <property type="evidence" value="ECO:0007669"/>
    <property type="project" value="InterPro"/>
</dbReference>
<sequence length="176" mass="19788">MGILIYWDYRSPDGIQTPVHRIISGLIGCPVDLIPGDLFPLDGYHRIRRQYDAGRVLNRIGLFKRMHTIDNPFLLVIPDDLYSESSDFVFGLARASIGAAVVSTARLENEYYGLDDNTGLTIDRIAKEGSHEIGHLLGLGHCTIPECIMFQPGTRDELDRKQKWFCPTCRSQLPGI</sequence>
<evidence type="ECO:0000256" key="4">
    <source>
        <dbReference type="ARBA" id="ARBA00022801"/>
    </source>
</evidence>
<dbReference type="InterPro" id="IPR024079">
    <property type="entry name" value="MetalloPept_cat_dom_sf"/>
</dbReference>
<accession>A0A8J7W7L4</accession>
<keyword evidence="2" id="KW-0645">Protease</keyword>
<dbReference type="InterPro" id="IPR012962">
    <property type="entry name" value="Pept_M54_archaemetzincn"/>
</dbReference>
<evidence type="ECO:0000256" key="2">
    <source>
        <dbReference type="ARBA" id="ARBA00022670"/>
    </source>
</evidence>
<dbReference type="GO" id="GO:0006508">
    <property type="term" value="P:proteolysis"/>
    <property type="evidence" value="ECO:0007669"/>
    <property type="project" value="UniProtKB-KW"/>
</dbReference>
<evidence type="ECO:0000256" key="3">
    <source>
        <dbReference type="ARBA" id="ARBA00022723"/>
    </source>
</evidence>
<dbReference type="CDD" id="cd11375">
    <property type="entry name" value="Peptidase_M54"/>
    <property type="match status" value="1"/>
</dbReference>
<dbReference type="NCBIfam" id="NF033823">
    <property type="entry name" value="archmetzin"/>
    <property type="match status" value="1"/>
</dbReference>
<dbReference type="PANTHER" id="PTHR15910:SF1">
    <property type="entry name" value="ARCHAEMETZINCIN-2"/>
    <property type="match status" value="1"/>
</dbReference>
<reference evidence="7" key="1">
    <citation type="submission" date="2014-12" db="EMBL/GenBank/DDBJ databases">
        <authorList>
            <person name="Huang H.-H."/>
            <person name="Chen S.-C."/>
            <person name="Lai M.-C."/>
        </authorList>
    </citation>
    <scope>NUCLEOTIDE SEQUENCE</scope>
    <source>
        <strain evidence="7">K1F9705b</strain>
    </source>
</reference>
<proteinExistence type="predicted"/>
<keyword evidence="5" id="KW-0862">Zinc</keyword>
<evidence type="ECO:0000256" key="6">
    <source>
        <dbReference type="ARBA" id="ARBA00023049"/>
    </source>
</evidence>
<evidence type="ECO:0000313" key="7">
    <source>
        <dbReference type="EMBL" id="MBR1368085.1"/>
    </source>
</evidence>
<protein>
    <submittedName>
        <fullName evidence="7">Peptidase M54</fullName>
    </submittedName>
</protein>
<comment type="cofactor">
    <cofactor evidence="1">
        <name>Zn(2+)</name>
        <dbReference type="ChEBI" id="CHEBI:29105"/>
    </cofactor>
</comment>
<evidence type="ECO:0000256" key="5">
    <source>
        <dbReference type="ARBA" id="ARBA00022833"/>
    </source>
</evidence>
<dbReference type="Pfam" id="PF07998">
    <property type="entry name" value="Peptidase_M54"/>
    <property type="match status" value="1"/>
</dbReference>
<evidence type="ECO:0000313" key="8">
    <source>
        <dbReference type="Proteomes" id="UP000730161"/>
    </source>
</evidence>
<keyword evidence="8" id="KW-1185">Reference proteome</keyword>
<dbReference type="InterPro" id="IPR012091">
    <property type="entry name" value="Pept_M54_archaemetzncn_arc/bac"/>
</dbReference>
<dbReference type="OrthoDB" id="50281at2157"/>
<dbReference type="GO" id="GO:0008237">
    <property type="term" value="F:metallopeptidase activity"/>
    <property type="evidence" value="ECO:0007669"/>
    <property type="project" value="UniProtKB-KW"/>
</dbReference>
<evidence type="ECO:0000256" key="1">
    <source>
        <dbReference type="ARBA" id="ARBA00001947"/>
    </source>
</evidence>
<dbReference type="PIRSF" id="PIRSF005785">
    <property type="entry name" value="Zn-prot_arch"/>
    <property type="match status" value="1"/>
</dbReference>
<organism evidence="7 8">
    <name type="scientific">Methanocalculus chunghsingensis</name>
    <dbReference type="NCBI Taxonomy" id="156457"/>
    <lineage>
        <taxon>Archaea</taxon>
        <taxon>Methanobacteriati</taxon>
        <taxon>Methanobacteriota</taxon>
        <taxon>Stenosarchaea group</taxon>
        <taxon>Methanomicrobia</taxon>
        <taxon>Methanomicrobiales</taxon>
        <taxon>Methanocalculaceae</taxon>
        <taxon>Methanocalculus</taxon>
    </lineage>
</organism>
<keyword evidence="4" id="KW-0378">Hydrolase</keyword>
<dbReference type="Proteomes" id="UP000730161">
    <property type="component" value="Unassembled WGS sequence"/>
</dbReference>
<dbReference type="PANTHER" id="PTHR15910">
    <property type="entry name" value="ARCHAEMETZINCIN"/>
    <property type="match status" value="1"/>
</dbReference>
<dbReference type="AlphaFoldDB" id="A0A8J7W7L4"/>
<dbReference type="SUPFAM" id="SSF55486">
    <property type="entry name" value="Metalloproteases ('zincins'), catalytic domain"/>
    <property type="match status" value="1"/>
</dbReference>
<comment type="caution">
    <text evidence="7">The sequence shown here is derived from an EMBL/GenBank/DDBJ whole genome shotgun (WGS) entry which is preliminary data.</text>
</comment>
<dbReference type="EMBL" id="JWHL01000001">
    <property type="protein sequence ID" value="MBR1368085.1"/>
    <property type="molecule type" value="Genomic_DNA"/>
</dbReference>